<keyword evidence="2" id="KW-1185">Reference proteome</keyword>
<evidence type="ECO:0000313" key="2">
    <source>
        <dbReference type="Proteomes" id="UP000828048"/>
    </source>
</evidence>
<name>A0ACB7YET1_9ERIC</name>
<organism evidence="1 2">
    <name type="scientific">Vaccinium darrowii</name>
    <dbReference type="NCBI Taxonomy" id="229202"/>
    <lineage>
        <taxon>Eukaryota</taxon>
        <taxon>Viridiplantae</taxon>
        <taxon>Streptophyta</taxon>
        <taxon>Embryophyta</taxon>
        <taxon>Tracheophyta</taxon>
        <taxon>Spermatophyta</taxon>
        <taxon>Magnoliopsida</taxon>
        <taxon>eudicotyledons</taxon>
        <taxon>Gunneridae</taxon>
        <taxon>Pentapetalae</taxon>
        <taxon>asterids</taxon>
        <taxon>Ericales</taxon>
        <taxon>Ericaceae</taxon>
        <taxon>Vaccinioideae</taxon>
        <taxon>Vaccinieae</taxon>
        <taxon>Vaccinium</taxon>
    </lineage>
</organism>
<dbReference type="Proteomes" id="UP000828048">
    <property type="component" value="Chromosome 8"/>
</dbReference>
<evidence type="ECO:0000313" key="1">
    <source>
        <dbReference type="EMBL" id="KAH7852055.1"/>
    </source>
</evidence>
<dbReference type="EMBL" id="CM037158">
    <property type="protein sequence ID" value="KAH7852055.1"/>
    <property type="molecule type" value="Genomic_DNA"/>
</dbReference>
<protein>
    <submittedName>
        <fullName evidence="1">Uncharacterized protein</fullName>
    </submittedName>
</protein>
<reference evidence="1 2" key="1">
    <citation type="journal article" date="2021" name="Hortic Res">
        <title>High-quality reference genome and annotation aids understanding of berry development for evergreen blueberry (Vaccinium darrowii).</title>
        <authorList>
            <person name="Yu J."/>
            <person name="Hulse-Kemp A.M."/>
            <person name="Babiker E."/>
            <person name="Staton M."/>
        </authorList>
    </citation>
    <scope>NUCLEOTIDE SEQUENCE [LARGE SCALE GENOMIC DNA]</scope>
    <source>
        <strain evidence="2">cv. NJ 8807/NJ 8810</strain>
        <tissue evidence="1">Young leaf</tissue>
    </source>
</reference>
<proteinExistence type="predicted"/>
<sequence>MLISKKGKPRGISNQKALYTVTVQGVVDSRWVFTDVCIGWPGSMTDDKILETSQISLGMNQGLLKDVWIVGNSGYPLMDCMLVPYAQQNLPAQRVFNERVGRVQRVTKEAFGLLKGRWRCLQEITEVKLQDLPVVLSACCVLHNICEISNEAMHPVDAIFEIFDDEIAPENRARLCNQEMKTSSCPNLNRETTSFPNFFTLYRDSDHDDDNTLHKRRKVYHSEDSEASETSPFKDILSPFVSFNEMNDNHYPVAGSFHEWDEMDLPRRPPSPNGSDTNVSVGSNQYSGDEDLFGEDEEVDEKAEYFINKFKQQLKSQRLDSVLR</sequence>
<gene>
    <name evidence="1" type="ORF">Vadar_020046</name>
</gene>
<comment type="caution">
    <text evidence="1">The sequence shown here is derived from an EMBL/GenBank/DDBJ whole genome shotgun (WGS) entry which is preliminary data.</text>
</comment>
<accession>A0ACB7YET1</accession>